<accession>A0A8E2JQR4</accession>
<dbReference type="OrthoDB" id="5282017at2759"/>
<organism evidence="1 2">
    <name type="scientific">Glonium stellatum</name>
    <dbReference type="NCBI Taxonomy" id="574774"/>
    <lineage>
        <taxon>Eukaryota</taxon>
        <taxon>Fungi</taxon>
        <taxon>Dikarya</taxon>
        <taxon>Ascomycota</taxon>
        <taxon>Pezizomycotina</taxon>
        <taxon>Dothideomycetes</taxon>
        <taxon>Pleosporomycetidae</taxon>
        <taxon>Gloniales</taxon>
        <taxon>Gloniaceae</taxon>
        <taxon>Glonium</taxon>
    </lineage>
</organism>
<evidence type="ECO:0000313" key="1">
    <source>
        <dbReference type="EMBL" id="OCL05614.1"/>
    </source>
</evidence>
<protein>
    <recommendedName>
        <fullName evidence="3">Prolyl 4-hydroxylase alpha subunit Fe(2+) 2OG dioxygenase domain-containing protein</fullName>
    </recommendedName>
</protein>
<reference evidence="1 2" key="1">
    <citation type="journal article" date="2016" name="Nat. Commun.">
        <title>Ectomycorrhizal ecology is imprinted in the genome of the dominant symbiotic fungus Cenococcum geophilum.</title>
        <authorList>
            <consortium name="DOE Joint Genome Institute"/>
            <person name="Peter M."/>
            <person name="Kohler A."/>
            <person name="Ohm R.A."/>
            <person name="Kuo A."/>
            <person name="Krutzmann J."/>
            <person name="Morin E."/>
            <person name="Arend M."/>
            <person name="Barry K.W."/>
            <person name="Binder M."/>
            <person name="Choi C."/>
            <person name="Clum A."/>
            <person name="Copeland A."/>
            <person name="Grisel N."/>
            <person name="Haridas S."/>
            <person name="Kipfer T."/>
            <person name="LaButti K."/>
            <person name="Lindquist E."/>
            <person name="Lipzen A."/>
            <person name="Maire R."/>
            <person name="Meier B."/>
            <person name="Mihaltcheva S."/>
            <person name="Molinier V."/>
            <person name="Murat C."/>
            <person name="Poggeler S."/>
            <person name="Quandt C.A."/>
            <person name="Sperisen C."/>
            <person name="Tritt A."/>
            <person name="Tisserant E."/>
            <person name="Crous P.W."/>
            <person name="Henrissat B."/>
            <person name="Nehls U."/>
            <person name="Egli S."/>
            <person name="Spatafora J.W."/>
            <person name="Grigoriev I.V."/>
            <person name="Martin F.M."/>
        </authorList>
    </citation>
    <scope>NUCLEOTIDE SEQUENCE [LARGE SCALE GENOMIC DNA]</scope>
    <source>
        <strain evidence="1 2">CBS 207.34</strain>
    </source>
</reference>
<keyword evidence="2" id="KW-1185">Reference proteome</keyword>
<sequence length="260" mass="29472">MSLNGSGSTKERIVRRSNWIKIEEQPLSSESLADLFSNRIPALRVRNFLSAQECERMVNVIQTQKIIDKEGYFRAVAGARQLQSRFASEAGVDVLERVRQTLQQVSGIPVRTATEGDREYFAGILRIINSSALIHADYAEYDAPSWEIGKIVAQITWNVLLKQVQGGESIVYDRHWRGKIDDETIKKPSPSYGYHPSAVENEAFKVLQPVEGELTFFNSRNFHEVKALDKPHRESRYTMSSFVGLLPSSKARGPKLIMWS</sequence>
<dbReference type="Gene3D" id="2.60.120.620">
    <property type="entry name" value="q2cbj1_9rhob like domain"/>
    <property type="match status" value="1"/>
</dbReference>
<proteinExistence type="predicted"/>
<dbReference type="AlphaFoldDB" id="A0A8E2JQR4"/>
<dbReference type="InterPro" id="IPR055091">
    <property type="entry name" value="WelO5-like"/>
</dbReference>
<dbReference type="EMBL" id="KV750248">
    <property type="protein sequence ID" value="OCL05614.1"/>
    <property type="molecule type" value="Genomic_DNA"/>
</dbReference>
<evidence type="ECO:0008006" key="3">
    <source>
        <dbReference type="Google" id="ProtNLM"/>
    </source>
</evidence>
<dbReference type="Proteomes" id="UP000250140">
    <property type="component" value="Unassembled WGS sequence"/>
</dbReference>
<gene>
    <name evidence="1" type="ORF">AOQ84DRAFT_298585</name>
</gene>
<dbReference type="Pfam" id="PF22814">
    <property type="entry name" value="WelO5"/>
    <property type="match status" value="1"/>
</dbReference>
<name>A0A8E2JQR4_9PEZI</name>
<evidence type="ECO:0000313" key="2">
    <source>
        <dbReference type="Proteomes" id="UP000250140"/>
    </source>
</evidence>